<evidence type="ECO:0000256" key="3">
    <source>
        <dbReference type="ARBA" id="ARBA00012367"/>
    </source>
</evidence>
<dbReference type="InterPro" id="IPR004143">
    <property type="entry name" value="BPL_LPL_catalytic"/>
</dbReference>
<dbReference type="Proteomes" id="UP001597156">
    <property type="component" value="Unassembled WGS sequence"/>
</dbReference>
<dbReference type="Gene3D" id="3.30.930.10">
    <property type="entry name" value="Bira Bifunctional Protein, Domain 2"/>
    <property type="match status" value="1"/>
</dbReference>
<dbReference type="Pfam" id="PF21948">
    <property type="entry name" value="LplA-B_cat"/>
    <property type="match status" value="1"/>
</dbReference>
<accession>A0ABW3PDT3</accession>
<feature type="domain" description="BPL/LPL catalytic" evidence="8">
    <location>
        <begin position="6"/>
        <end position="197"/>
    </location>
</feature>
<reference evidence="10" key="1">
    <citation type="journal article" date="2019" name="Int. J. Syst. Evol. Microbiol.">
        <title>The Global Catalogue of Microorganisms (GCM) 10K type strain sequencing project: providing services to taxonomists for standard genome sequencing and annotation.</title>
        <authorList>
            <consortium name="The Broad Institute Genomics Platform"/>
            <consortium name="The Broad Institute Genome Sequencing Center for Infectious Disease"/>
            <person name="Wu L."/>
            <person name="Ma J."/>
        </authorList>
    </citation>
    <scope>NUCLEOTIDE SEQUENCE [LARGE SCALE GENOMIC DNA]</scope>
    <source>
        <strain evidence="10">CCUG 71848</strain>
    </source>
</reference>
<evidence type="ECO:0000313" key="9">
    <source>
        <dbReference type="EMBL" id="MFD1124173.1"/>
    </source>
</evidence>
<dbReference type="GO" id="GO:0016874">
    <property type="term" value="F:ligase activity"/>
    <property type="evidence" value="ECO:0007669"/>
    <property type="project" value="UniProtKB-KW"/>
</dbReference>
<protein>
    <recommendedName>
        <fullName evidence="3">lipoate--protein ligase</fullName>
        <ecNumber evidence="3">6.3.1.20</ecNumber>
    </recommendedName>
</protein>
<proteinExistence type="predicted"/>
<evidence type="ECO:0000259" key="8">
    <source>
        <dbReference type="PROSITE" id="PS51733"/>
    </source>
</evidence>
<dbReference type="SUPFAM" id="SSF55681">
    <property type="entry name" value="Class II aaRS and biotin synthetases"/>
    <property type="match status" value="1"/>
</dbReference>
<evidence type="ECO:0000256" key="5">
    <source>
        <dbReference type="ARBA" id="ARBA00022741"/>
    </source>
</evidence>
<keyword evidence="10" id="KW-1185">Reference proteome</keyword>
<sequence>METNPKLSGKCFYFYRPQKPIVICGVHQNVYAEVNLPFLKAHQIDLVRRNSGGSAVYVDSGNLTYCYIDTEATIQRPHFAQYAQPIIQVLRHLGVNAVMSGRNDLTVDGKKFSGMSASKMGHRVSYGGTLMIDVNLENATRALTPSKAKLTAKSVKSVHSRVTNLRPYFKASMADLSFEQLKKMILLAIFQKERLDQIQTYRLTTADWQAVAKLADQKYGTKKWIYGDESTFQYHCEHYFKGVGTVSVDFSVSDDQITKLKIYGDFLQTGGGLTQLERQLQGCNYSREALAQAFRHVSLQKIIGNISAESLADMMLTASSKMEA</sequence>
<dbReference type="InterPro" id="IPR045864">
    <property type="entry name" value="aa-tRNA-synth_II/BPL/LPL"/>
</dbReference>
<dbReference type="InterPro" id="IPR004562">
    <property type="entry name" value="LipoylTrfase_LipoateP_Ligase"/>
</dbReference>
<dbReference type="InterPro" id="IPR019491">
    <property type="entry name" value="Lipoate_protein_ligase_C"/>
</dbReference>
<comment type="pathway">
    <text evidence="1">Protein modification; protein lipoylation via exogenous pathway; protein N(6)-(lipoyl)lysine from lipoate: step 2/2.</text>
</comment>
<evidence type="ECO:0000256" key="7">
    <source>
        <dbReference type="ARBA" id="ARBA00048037"/>
    </source>
</evidence>
<name>A0ABW3PDT3_9LACO</name>
<dbReference type="PANTHER" id="PTHR12561:SF3">
    <property type="entry name" value="LIPOYLTRANSFERASE 1, MITOCHONDRIAL"/>
    <property type="match status" value="1"/>
</dbReference>
<evidence type="ECO:0000256" key="1">
    <source>
        <dbReference type="ARBA" id="ARBA00005085"/>
    </source>
</evidence>
<dbReference type="Pfam" id="PF10437">
    <property type="entry name" value="Lip_prot_lig_C"/>
    <property type="match status" value="1"/>
</dbReference>
<dbReference type="CDD" id="cd16443">
    <property type="entry name" value="LplA"/>
    <property type="match status" value="1"/>
</dbReference>
<dbReference type="SUPFAM" id="SSF82649">
    <property type="entry name" value="SufE/NifU"/>
    <property type="match status" value="1"/>
</dbReference>
<organism evidence="9 10">
    <name type="scientific">Lentilactobacillus raoultii</name>
    <dbReference type="NCBI Taxonomy" id="1987503"/>
    <lineage>
        <taxon>Bacteria</taxon>
        <taxon>Bacillati</taxon>
        <taxon>Bacillota</taxon>
        <taxon>Bacilli</taxon>
        <taxon>Lactobacillales</taxon>
        <taxon>Lactobacillaceae</taxon>
        <taxon>Lentilactobacillus</taxon>
    </lineage>
</organism>
<keyword evidence="4 9" id="KW-0436">Ligase</keyword>
<dbReference type="EMBL" id="JBHTLH010000005">
    <property type="protein sequence ID" value="MFD1124173.1"/>
    <property type="molecule type" value="Genomic_DNA"/>
</dbReference>
<gene>
    <name evidence="9" type="ORF">ACFQ22_02190</name>
</gene>
<keyword evidence="6" id="KW-0067">ATP-binding</keyword>
<dbReference type="EC" id="6.3.1.20" evidence="3"/>
<evidence type="ECO:0000256" key="6">
    <source>
        <dbReference type="ARBA" id="ARBA00022840"/>
    </source>
</evidence>
<evidence type="ECO:0000313" key="10">
    <source>
        <dbReference type="Proteomes" id="UP001597156"/>
    </source>
</evidence>
<evidence type="ECO:0000256" key="2">
    <source>
        <dbReference type="ARBA" id="ARBA00005124"/>
    </source>
</evidence>
<comment type="pathway">
    <text evidence="2">Protein modification; protein lipoylation via exogenous pathway; protein N(6)-(lipoyl)lysine from lipoate: step 1/2.</text>
</comment>
<comment type="caution">
    <text evidence="9">The sequence shown here is derived from an EMBL/GenBank/DDBJ whole genome shotgun (WGS) entry which is preliminary data.</text>
</comment>
<dbReference type="PANTHER" id="PTHR12561">
    <property type="entry name" value="LIPOATE-PROTEIN LIGASE"/>
    <property type="match status" value="1"/>
</dbReference>
<comment type="catalytic activity">
    <reaction evidence="7">
        <text>L-lysyl-[lipoyl-carrier protein] + (R)-lipoate + ATP = N(6)-[(R)-lipoyl]-L-lysyl-[lipoyl-carrier protein] + AMP + diphosphate + H(+)</text>
        <dbReference type="Rhea" id="RHEA:49288"/>
        <dbReference type="Rhea" id="RHEA-COMP:10500"/>
        <dbReference type="Rhea" id="RHEA-COMP:10502"/>
        <dbReference type="ChEBI" id="CHEBI:15378"/>
        <dbReference type="ChEBI" id="CHEBI:29969"/>
        <dbReference type="ChEBI" id="CHEBI:30616"/>
        <dbReference type="ChEBI" id="CHEBI:33019"/>
        <dbReference type="ChEBI" id="CHEBI:83088"/>
        <dbReference type="ChEBI" id="CHEBI:83099"/>
        <dbReference type="ChEBI" id="CHEBI:456215"/>
        <dbReference type="EC" id="6.3.1.20"/>
    </reaction>
</comment>
<dbReference type="Gene3D" id="3.30.390.50">
    <property type="entry name" value="CO dehydrogenase flavoprotein, C-terminal domain"/>
    <property type="match status" value="1"/>
</dbReference>
<dbReference type="PROSITE" id="PS51733">
    <property type="entry name" value="BPL_LPL_CATALYTIC"/>
    <property type="match status" value="1"/>
</dbReference>
<dbReference type="NCBIfam" id="TIGR00545">
    <property type="entry name" value="lipoyltrans"/>
    <property type="match status" value="1"/>
</dbReference>
<keyword evidence="5" id="KW-0547">Nucleotide-binding</keyword>
<dbReference type="RefSeq" id="WP_225419043.1">
    <property type="nucleotide sequence ID" value="NZ_JBHTLH010000005.1"/>
</dbReference>
<evidence type="ECO:0000256" key="4">
    <source>
        <dbReference type="ARBA" id="ARBA00022598"/>
    </source>
</evidence>